<gene>
    <name evidence="11" type="ORF">CSA55_01565</name>
</gene>
<evidence type="ECO:0000256" key="9">
    <source>
        <dbReference type="RuleBase" id="RU004386"/>
    </source>
</evidence>
<dbReference type="GO" id="GO:0008270">
    <property type="term" value="F:zinc ion binding"/>
    <property type="evidence" value="ECO:0007669"/>
    <property type="project" value="InterPro"/>
</dbReference>
<evidence type="ECO:0000256" key="1">
    <source>
        <dbReference type="ARBA" id="ARBA00001947"/>
    </source>
</evidence>
<keyword evidence="5 9" id="KW-0479">Metal-binding</keyword>
<dbReference type="GO" id="GO:0005737">
    <property type="term" value="C:cytoplasm"/>
    <property type="evidence" value="ECO:0007669"/>
    <property type="project" value="UniProtKB-ARBA"/>
</dbReference>
<dbReference type="GO" id="GO:0008237">
    <property type="term" value="F:metallopeptidase activity"/>
    <property type="evidence" value="ECO:0007669"/>
    <property type="project" value="UniProtKB-KW"/>
</dbReference>
<evidence type="ECO:0000256" key="4">
    <source>
        <dbReference type="ARBA" id="ARBA00022670"/>
    </source>
</evidence>
<evidence type="ECO:0000313" key="11">
    <source>
        <dbReference type="EMBL" id="PIE33979.1"/>
    </source>
</evidence>
<dbReference type="Pfam" id="PF02127">
    <property type="entry name" value="Peptidase_M18"/>
    <property type="match status" value="1"/>
</dbReference>
<evidence type="ECO:0000256" key="10">
    <source>
        <dbReference type="RuleBase" id="RU004387"/>
    </source>
</evidence>
<keyword evidence="6 9" id="KW-0378">Hydrolase</keyword>
<dbReference type="PANTHER" id="PTHR28570:SF3">
    <property type="entry name" value="ASPARTYL AMINOPEPTIDASE"/>
    <property type="match status" value="1"/>
</dbReference>
<comment type="cofactor">
    <cofactor evidence="1 10">
        <name>Zn(2+)</name>
        <dbReference type="ChEBI" id="CHEBI:29105"/>
    </cofactor>
</comment>
<proteinExistence type="inferred from homology"/>
<evidence type="ECO:0000256" key="7">
    <source>
        <dbReference type="ARBA" id="ARBA00022833"/>
    </source>
</evidence>
<dbReference type="SUPFAM" id="SSF53187">
    <property type="entry name" value="Zn-dependent exopeptidases"/>
    <property type="match status" value="1"/>
</dbReference>
<keyword evidence="3 9" id="KW-0031">Aminopeptidase</keyword>
<dbReference type="EMBL" id="PDSL01000023">
    <property type="protein sequence ID" value="PIE33979.1"/>
    <property type="molecule type" value="Genomic_DNA"/>
</dbReference>
<reference evidence="11 12" key="1">
    <citation type="submission" date="2017-10" db="EMBL/GenBank/DDBJ databases">
        <title>Novel microbial diversity and functional potential in the marine mammal oral microbiome.</title>
        <authorList>
            <person name="Dudek N.K."/>
            <person name="Sun C.L."/>
            <person name="Burstein D."/>
            <person name="Kantor R.S."/>
            <person name="Aliaga Goltsman D.S."/>
            <person name="Bik E.M."/>
            <person name="Thomas B.C."/>
            <person name="Banfield J.F."/>
            <person name="Relman D.A."/>
        </authorList>
    </citation>
    <scope>NUCLEOTIDE SEQUENCE [LARGE SCALE GENOMIC DNA]</scope>
    <source>
        <strain evidence="11">DOLJORAL78_61_10</strain>
    </source>
</reference>
<dbReference type="SUPFAM" id="SSF101821">
    <property type="entry name" value="Aminopeptidase/glucanase lid domain"/>
    <property type="match status" value="1"/>
</dbReference>
<comment type="similarity">
    <text evidence="2 9">Belongs to the peptidase M18 family.</text>
</comment>
<dbReference type="GO" id="GO:0004177">
    <property type="term" value="F:aminopeptidase activity"/>
    <property type="evidence" value="ECO:0007669"/>
    <property type="project" value="UniProtKB-KW"/>
</dbReference>
<evidence type="ECO:0000256" key="8">
    <source>
        <dbReference type="ARBA" id="ARBA00023049"/>
    </source>
</evidence>
<dbReference type="InterPro" id="IPR023358">
    <property type="entry name" value="Peptidase_M18_dom2"/>
</dbReference>
<keyword evidence="4 9" id="KW-0645">Protease</keyword>
<sequence>MSISDLQRFLDRSPSPFHAAAMVTEQLVDAGWTELGLSESWSDLPDRGVVRHHGAILAWHTPSSAEPTTGFRLVGAHTDSPGLKVKPHPDHQSAGWNQLNVEVYGGILNNSWLDRDLGLAGRVIDTDGTAYLVNIAEPVARIPQLAVHLDRQVNTTGLILNAQQHLRPVWGTTDQGGFRSWLAEHTGIENPTTWELGLYDIQPAALLGADRSLLASGRLDNLVSCWAATKALIEASAGSAIEFIVLNDHEEVGSSSTTGAAGPLLERILERHVIARGGERDDFLRALSISSCVSADNAHAVHPNYLDRHDVEHAPIVNHGPAIKINAQQRYATSAVTAAEFQSACTTAEVPCQTFVSHNAMPCGSTIGPITATRLGIATVDVGVPQLSMHSAREVCGVKDPVWLAQALTAWFSR</sequence>
<dbReference type="GO" id="GO:0006508">
    <property type="term" value="P:proteolysis"/>
    <property type="evidence" value="ECO:0007669"/>
    <property type="project" value="UniProtKB-KW"/>
</dbReference>
<name>A0A2G6KGP3_9ACTN</name>
<keyword evidence="7 9" id="KW-0862">Zinc</keyword>
<protein>
    <recommendedName>
        <fullName evidence="10">M18 family aminopeptidase</fullName>
        <ecNumber evidence="10">3.4.11.-</ecNumber>
    </recommendedName>
</protein>
<dbReference type="AlphaFoldDB" id="A0A2G6KGP3"/>
<dbReference type="InterPro" id="IPR001948">
    <property type="entry name" value="Peptidase_M18"/>
</dbReference>
<keyword evidence="8 9" id="KW-0482">Metalloprotease</keyword>
<evidence type="ECO:0000256" key="3">
    <source>
        <dbReference type="ARBA" id="ARBA00022438"/>
    </source>
</evidence>
<accession>A0A2G6KGP3</accession>
<dbReference type="NCBIfam" id="NF002759">
    <property type="entry name" value="PRK02813.1"/>
    <property type="match status" value="1"/>
</dbReference>
<dbReference type="CDD" id="cd05658">
    <property type="entry name" value="M18_DAP"/>
    <property type="match status" value="1"/>
</dbReference>
<dbReference type="Proteomes" id="UP000230914">
    <property type="component" value="Unassembled WGS sequence"/>
</dbReference>
<evidence type="ECO:0000256" key="2">
    <source>
        <dbReference type="ARBA" id="ARBA00008290"/>
    </source>
</evidence>
<dbReference type="PRINTS" id="PR00932">
    <property type="entry name" value="AMINO1PTASE"/>
</dbReference>
<evidence type="ECO:0000313" key="12">
    <source>
        <dbReference type="Proteomes" id="UP000230914"/>
    </source>
</evidence>
<evidence type="ECO:0000256" key="6">
    <source>
        <dbReference type="ARBA" id="ARBA00022801"/>
    </source>
</evidence>
<comment type="caution">
    <text evidence="11">The sequence shown here is derived from an EMBL/GenBank/DDBJ whole genome shotgun (WGS) entry which is preliminary data.</text>
</comment>
<evidence type="ECO:0000256" key="5">
    <source>
        <dbReference type="ARBA" id="ARBA00022723"/>
    </source>
</evidence>
<dbReference type="Gene3D" id="3.40.630.10">
    <property type="entry name" value="Zn peptidases"/>
    <property type="match status" value="1"/>
</dbReference>
<dbReference type="Gene3D" id="2.30.250.10">
    <property type="entry name" value="Aminopeptidase i, Domain 2"/>
    <property type="match status" value="1"/>
</dbReference>
<dbReference type="EC" id="3.4.11.-" evidence="10"/>
<organism evidence="11 12">
    <name type="scientific">Ilumatobacter coccineus</name>
    <dbReference type="NCBI Taxonomy" id="467094"/>
    <lineage>
        <taxon>Bacteria</taxon>
        <taxon>Bacillati</taxon>
        <taxon>Actinomycetota</taxon>
        <taxon>Acidimicrobiia</taxon>
        <taxon>Acidimicrobiales</taxon>
        <taxon>Ilumatobacteraceae</taxon>
        <taxon>Ilumatobacter</taxon>
    </lineage>
</organism>
<dbReference type="PANTHER" id="PTHR28570">
    <property type="entry name" value="ASPARTYL AMINOPEPTIDASE"/>
    <property type="match status" value="1"/>
</dbReference>